<accession>A0A9Q8W9M4</accession>
<dbReference type="Proteomes" id="UP000830671">
    <property type="component" value="Chromosome 1"/>
</dbReference>
<evidence type="ECO:0000313" key="2">
    <source>
        <dbReference type="EMBL" id="UQC75141.1"/>
    </source>
</evidence>
<dbReference type="GeneID" id="73335841"/>
<organism evidence="2 3">
    <name type="scientific">Colletotrichum lupini</name>
    <dbReference type="NCBI Taxonomy" id="145971"/>
    <lineage>
        <taxon>Eukaryota</taxon>
        <taxon>Fungi</taxon>
        <taxon>Dikarya</taxon>
        <taxon>Ascomycota</taxon>
        <taxon>Pezizomycotina</taxon>
        <taxon>Sordariomycetes</taxon>
        <taxon>Hypocreomycetidae</taxon>
        <taxon>Glomerellales</taxon>
        <taxon>Glomerellaceae</taxon>
        <taxon>Colletotrichum</taxon>
        <taxon>Colletotrichum acutatum species complex</taxon>
    </lineage>
</organism>
<gene>
    <name evidence="2" type="ORF">CLUP02_01794</name>
</gene>
<dbReference type="KEGG" id="clup:CLUP02_01794"/>
<evidence type="ECO:0000256" key="1">
    <source>
        <dbReference type="SAM" id="MobiDB-lite"/>
    </source>
</evidence>
<name>A0A9Q8W9M4_9PEZI</name>
<dbReference type="EMBL" id="CP019471">
    <property type="protein sequence ID" value="UQC75141.1"/>
    <property type="molecule type" value="Genomic_DNA"/>
</dbReference>
<feature type="compositionally biased region" description="Basic residues" evidence="1">
    <location>
        <begin position="154"/>
        <end position="167"/>
    </location>
</feature>
<dbReference type="RefSeq" id="XP_049136788.1">
    <property type="nucleotide sequence ID" value="XM_049280831.1"/>
</dbReference>
<keyword evidence="3" id="KW-1185">Reference proteome</keyword>
<evidence type="ECO:0000313" key="3">
    <source>
        <dbReference type="Proteomes" id="UP000830671"/>
    </source>
</evidence>
<proteinExistence type="predicted"/>
<reference evidence="2" key="1">
    <citation type="journal article" date="2021" name="Mol. Plant Microbe Interact.">
        <title>Complete Genome Sequence of the Plant-Pathogenic Fungus Colletotrichum lupini.</title>
        <authorList>
            <person name="Baroncelli R."/>
            <person name="Pensec F."/>
            <person name="Da Lio D."/>
            <person name="Boufleur T."/>
            <person name="Vicente I."/>
            <person name="Sarrocco S."/>
            <person name="Picot A."/>
            <person name="Baraldi E."/>
            <person name="Sukno S."/>
            <person name="Thon M."/>
            <person name="Le Floch G."/>
        </authorList>
    </citation>
    <scope>NUCLEOTIDE SEQUENCE</scope>
    <source>
        <strain evidence="2">IMI 504893</strain>
    </source>
</reference>
<sequence>MPPGDAFFLTQQFHIITEIEWMDLATTSRGFRDMGMRDGEKGCESSIRDTRPPNPYSRISSAGWAASAHSDPDGCSVSSVSRVEGQLKNQRSMACPDDCKKFGLSHWPSGKRFPPGWYAGSLPLGLLMEPTHSLCGRHLASRCGAYKYVGSRDKRRQRRPFRSRHNPLGRGKPLVTQPTSCWWLQDRDTFDRTGFYPFSSVSSERAGIRASTVIW</sequence>
<feature type="region of interest" description="Disordered" evidence="1">
    <location>
        <begin position="154"/>
        <end position="173"/>
    </location>
</feature>
<dbReference type="AlphaFoldDB" id="A0A9Q8W9M4"/>
<protein>
    <submittedName>
        <fullName evidence="2">Uncharacterized protein</fullName>
    </submittedName>
</protein>